<name>A0A7J6MAW0_PERCH</name>
<evidence type="ECO:0000313" key="2">
    <source>
        <dbReference type="EMBL" id="KAF4668665.1"/>
    </source>
</evidence>
<organism evidence="2 3">
    <name type="scientific">Perkinsus chesapeaki</name>
    <name type="common">Clam parasite</name>
    <name type="synonym">Perkinsus andrewsi</name>
    <dbReference type="NCBI Taxonomy" id="330153"/>
    <lineage>
        <taxon>Eukaryota</taxon>
        <taxon>Sar</taxon>
        <taxon>Alveolata</taxon>
        <taxon>Perkinsozoa</taxon>
        <taxon>Perkinsea</taxon>
        <taxon>Perkinsida</taxon>
        <taxon>Perkinsidae</taxon>
        <taxon>Perkinsus</taxon>
    </lineage>
</organism>
<evidence type="ECO:0000256" key="1">
    <source>
        <dbReference type="SAM" id="SignalP"/>
    </source>
</evidence>
<evidence type="ECO:0000313" key="3">
    <source>
        <dbReference type="Proteomes" id="UP000591131"/>
    </source>
</evidence>
<accession>A0A7J6MAW0</accession>
<feature type="signal peptide" evidence="1">
    <location>
        <begin position="1"/>
        <end position="16"/>
    </location>
</feature>
<dbReference type="AlphaFoldDB" id="A0A7J6MAW0"/>
<reference evidence="2 3" key="1">
    <citation type="submission" date="2020-04" db="EMBL/GenBank/DDBJ databases">
        <title>Perkinsus chesapeaki whole genome sequence.</title>
        <authorList>
            <person name="Bogema D.R."/>
        </authorList>
    </citation>
    <scope>NUCLEOTIDE SEQUENCE [LARGE SCALE GENOMIC DNA]</scope>
    <source>
        <strain evidence="2">ATCC PRA-425</strain>
    </source>
</reference>
<keyword evidence="3" id="KW-1185">Reference proteome</keyword>
<feature type="chain" id="PRO_5029503877" evidence="1">
    <location>
        <begin position="17"/>
        <end position="128"/>
    </location>
</feature>
<keyword evidence="1" id="KW-0732">Signal</keyword>
<gene>
    <name evidence="2" type="ORF">FOL47_002925</name>
</gene>
<protein>
    <submittedName>
        <fullName evidence="2">Uncharacterized protein</fullName>
    </submittedName>
</protein>
<dbReference type="EMBL" id="JAAPAO010000186">
    <property type="protein sequence ID" value="KAF4668665.1"/>
    <property type="molecule type" value="Genomic_DNA"/>
</dbReference>
<sequence>MLLLLSILLASQCATSSPCDSLEGIYQLTEGPRKLSGNFAFTTGPPRFNINLVYDGKPYVTGNVRYKMVPHQGARIYCELSIADYGKIPGYILEVLDLHMLDWFEGVLDLPVIFEGQKEPTIARFKQQ</sequence>
<comment type="caution">
    <text evidence="2">The sequence shown here is derived from an EMBL/GenBank/DDBJ whole genome shotgun (WGS) entry which is preliminary data.</text>
</comment>
<proteinExistence type="predicted"/>
<dbReference type="Proteomes" id="UP000591131">
    <property type="component" value="Unassembled WGS sequence"/>
</dbReference>